<name>A0A9X9QRD7_STRDY</name>
<evidence type="ECO:0000313" key="2">
    <source>
        <dbReference type="EMBL" id="VTS85183.1"/>
    </source>
</evidence>
<evidence type="ECO:0000256" key="1">
    <source>
        <dbReference type="SAM" id="Phobius"/>
    </source>
</evidence>
<gene>
    <name evidence="2" type="ORF">NCTC7982_01885</name>
</gene>
<comment type="caution">
    <text evidence="2">The sequence shown here is derived from an EMBL/GenBank/DDBJ whole genome shotgun (WGS) entry which is preliminary data.</text>
</comment>
<organism evidence="2 3">
    <name type="scientific">Streptococcus dysgalactiae</name>
    <dbReference type="NCBI Taxonomy" id="1334"/>
    <lineage>
        <taxon>Bacteria</taxon>
        <taxon>Bacillati</taxon>
        <taxon>Bacillota</taxon>
        <taxon>Bacilli</taxon>
        <taxon>Lactobacillales</taxon>
        <taxon>Streptococcaceae</taxon>
        <taxon>Streptococcus</taxon>
    </lineage>
</organism>
<dbReference type="AlphaFoldDB" id="A0A9X9QRD7"/>
<evidence type="ECO:0000313" key="3">
    <source>
        <dbReference type="Proteomes" id="UP000373301"/>
    </source>
</evidence>
<keyword evidence="1" id="KW-0812">Transmembrane</keyword>
<proteinExistence type="predicted"/>
<dbReference type="EMBL" id="CABEIM010000003">
    <property type="protein sequence ID" value="VTS85183.1"/>
    <property type="molecule type" value="Genomic_DNA"/>
</dbReference>
<feature type="transmembrane region" description="Helical" evidence="1">
    <location>
        <begin position="12"/>
        <end position="33"/>
    </location>
</feature>
<dbReference type="RefSeq" id="WP_434177944.1">
    <property type="nucleotide sequence ID" value="NZ_JBPFAD010000026.1"/>
</dbReference>
<sequence>MGITTLIKLFDWFFDHAIIFINSGVLALANILAKKNHYQPLIETRYQQILNEIFSISQMGLLLLQKAY</sequence>
<reference evidence="2 3" key="1">
    <citation type="submission" date="2019-05" db="EMBL/GenBank/DDBJ databases">
        <authorList>
            <consortium name="Pathogen Informatics"/>
        </authorList>
    </citation>
    <scope>NUCLEOTIDE SEQUENCE [LARGE SCALE GENOMIC DNA]</scope>
    <source>
        <strain evidence="2 3">NCTC7982</strain>
    </source>
</reference>
<protein>
    <submittedName>
        <fullName evidence="2">Uncharacterized protein</fullName>
    </submittedName>
</protein>
<accession>A0A9X9QRD7</accession>
<keyword evidence="1" id="KW-0472">Membrane</keyword>
<keyword evidence="1" id="KW-1133">Transmembrane helix</keyword>
<dbReference type="Proteomes" id="UP000373301">
    <property type="component" value="Unassembled WGS sequence"/>
</dbReference>